<evidence type="ECO:0000313" key="11">
    <source>
        <dbReference type="Proteomes" id="UP001157091"/>
    </source>
</evidence>
<comment type="caution">
    <text evidence="10">The sequence shown here is derived from an EMBL/GenBank/DDBJ whole genome shotgun (WGS) entry which is preliminary data.</text>
</comment>
<evidence type="ECO:0000256" key="3">
    <source>
        <dbReference type="ARBA" id="ARBA00022692"/>
    </source>
</evidence>
<proteinExistence type="predicted"/>
<protein>
    <submittedName>
        <fullName evidence="10">Lycopene cyclase</fullName>
    </submittedName>
</protein>
<feature type="domain" description="Lycopene cyclase" evidence="9">
    <location>
        <begin position="11"/>
        <end position="98"/>
    </location>
</feature>
<reference evidence="11" key="1">
    <citation type="journal article" date="2019" name="Int. J. Syst. Evol. Microbiol.">
        <title>The Global Catalogue of Microorganisms (GCM) 10K type strain sequencing project: providing services to taxonomists for standard genome sequencing and annotation.</title>
        <authorList>
            <consortium name="The Broad Institute Genomics Platform"/>
            <consortium name="The Broad Institute Genome Sequencing Center for Infectious Disease"/>
            <person name="Wu L."/>
            <person name="Ma J."/>
        </authorList>
    </citation>
    <scope>NUCLEOTIDE SEQUENCE [LARGE SCALE GENOMIC DNA]</scope>
    <source>
        <strain evidence="11">NBRC 106348</strain>
    </source>
</reference>
<evidence type="ECO:0000256" key="7">
    <source>
        <dbReference type="ARBA" id="ARBA00023235"/>
    </source>
</evidence>
<keyword evidence="3 8" id="KW-0812">Transmembrane</keyword>
<dbReference type="RefSeq" id="WP_284293669.1">
    <property type="nucleotide sequence ID" value="NZ_BSUK01000001.1"/>
</dbReference>
<evidence type="ECO:0000256" key="1">
    <source>
        <dbReference type="ARBA" id="ARBA00004141"/>
    </source>
</evidence>
<feature type="transmembrane region" description="Helical" evidence="8">
    <location>
        <begin position="82"/>
        <end position="99"/>
    </location>
</feature>
<keyword evidence="4" id="KW-0125">Carotenoid biosynthesis</keyword>
<evidence type="ECO:0000256" key="4">
    <source>
        <dbReference type="ARBA" id="ARBA00022746"/>
    </source>
</evidence>
<evidence type="ECO:0000256" key="8">
    <source>
        <dbReference type="SAM" id="Phobius"/>
    </source>
</evidence>
<sequence>MSYLVLDTIALAALAVPFALAARRWSRRGVLARRLAALGLVAVALLVVTAVFDSLMIAAGLFTYDASALVGLHVGRAPLEDLAYPVGAVLLLPSVWELLGADRDEARARASEGTDDRSGRVP</sequence>
<evidence type="ECO:0000313" key="10">
    <source>
        <dbReference type="EMBL" id="GMA24996.1"/>
    </source>
</evidence>
<accession>A0ABQ6I2U2</accession>
<dbReference type="EMBL" id="BSUK01000001">
    <property type="protein sequence ID" value="GMA24996.1"/>
    <property type="molecule type" value="Genomic_DNA"/>
</dbReference>
<evidence type="ECO:0000256" key="5">
    <source>
        <dbReference type="ARBA" id="ARBA00022989"/>
    </source>
</evidence>
<name>A0ABQ6I2U2_9MICO</name>
<comment type="pathway">
    <text evidence="2">Carotenoid biosynthesis.</text>
</comment>
<gene>
    <name evidence="10" type="ORF">GCM10025864_27550</name>
</gene>
<evidence type="ECO:0000256" key="6">
    <source>
        <dbReference type="ARBA" id="ARBA00023136"/>
    </source>
</evidence>
<dbReference type="InterPro" id="IPR017825">
    <property type="entry name" value="Lycopene_cyclase_dom"/>
</dbReference>
<dbReference type="NCBIfam" id="TIGR03462">
    <property type="entry name" value="CarR_dom_SF"/>
    <property type="match status" value="1"/>
</dbReference>
<dbReference type="Proteomes" id="UP001157091">
    <property type="component" value="Unassembled WGS sequence"/>
</dbReference>
<keyword evidence="11" id="KW-1185">Reference proteome</keyword>
<feature type="transmembrane region" description="Helical" evidence="8">
    <location>
        <begin position="35"/>
        <end position="62"/>
    </location>
</feature>
<keyword evidence="5 8" id="KW-1133">Transmembrane helix</keyword>
<organism evidence="10 11">
    <name type="scientific">Luteimicrobium album</name>
    <dbReference type="NCBI Taxonomy" id="1054550"/>
    <lineage>
        <taxon>Bacteria</taxon>
        <taxon>Bacillati</taxon>
        <taxon>Actinomycetota</taxon>
        <taxon>Actinomycetes</taxon>
        <taxon>Micrococcales</taxon>
        <taxon>Luteimicrobium</taxon>
    </lineage>
</organism>
<keyword evidence="7" id="KW-0413">Isomerase</keyword>
<feature type="transmembrane region" description="Helical" evidence="8">
    <location>
        <begin position="6"/>
        <end position="23"/>
    </location>
</feature>
<evidence type="ECO:0000259" key="9">
    <source>
        <dbReference type="Pfam" id="PF18916"/>
    </source>
</evidence>
<evidence type="ECO:0000256" key="2">
    <source>
        <dbReference type="ARBA" id="ARBA00004829"/>
    </source>
</evidence>
<dbReference type="Pfam" id="PF18916">
    <property type="entry name" value="Lycopene_cyc"/>
    <property type="match status" value="1"/>
</dbReference>
<keyword evidence="6 8" id="KW-0472">Membrane</keyword>
<comment type="subcellular location">
    <subcellularLocation>
        <location evidence="1">Membrane</location>
        <topology evidence="1">Multi-pass membrane protein</topology>
    </subcellularLocation>
</comment>